<reference evidence="1" key="1">
    <citation type="journal article" date="2015" name="Nature">
        <title>Complex archaea that bridge the gap between prokaryotes and eukaryotes.</title>
        <authorList>
            <person name="Spang A."/>
            <person name="Saw J.H."/>
            <person name="Jorgensen S.L."/>
            <person name="Zaremba-Niedzwiedzka K."/>
            <person name="Martijn J."/>
            <person name="Lind A.E."/>
            <person name="van Eijk R."/>
            <person name="Schleper C."/>
            <person name="Guy L."/>
            <person name="Ettema T.J."/>
        </authorList>
    </citation>
    <scope>NUCLEOTIDE SEQUENCE</scope>
</reference>
<feature type="non-terminal residue" evidence="1">
    <location>
        <position position="45"/>
    </location>
</feature>
<proteinExistence type="predicted"/>
<dbReference type="EMBL" id="LAZR01026722">
    <property type="protein sequence ID" value="KKL67860.1"/>
    <property type="molecule type" value="Genomic_DNA"/>
</dbReference>
<name>A0A0F9GEK7_9ZZZZ</name>
<evidence type="ECO:0000313" key="1">
    <source>
        <dbReference type="EMBL" id="KKL67860.1"/>
    </source>
</evidence>
<accession>A0A0F9GEK7</accession>
<dbReference type="AlphaFoldDB" id="A0A0F9GEK7"/>
<comment type="caution">
    <text evidence="1">The sequence shown here is derived from an EMBL/GenBank/DDBJ whole genome shotgun (WGS) entry which is preliminary data.</text>
</comment>
<sequence>MADLYIVDRRSPEPLGSIARMADVAIHKMLRAGGYPSDTDWWALP</sequence>
<protein>
    <submittedName>
        <fullName evidence="1">Uncharacterized protein</fullName>
    </submittedName>
</protein>
<gene>
    <name evidence="1" type="ORF">LCGC14_2130730</name>
</gene>
<organism evidence="1">
    <name type="scientific">marine sediment metagenome</name>
    <dbReference type="NCBI Taxonomy" id="412755"/>
    <lineage>
        <taxon>unclassified sequences</taxon>
        <taxon>metagenomes</taxon>
        <taxon>ecological metagenomes</taxon>
    </lineage>
</organism>